<evidence type="ECO:0000313" key="3">
    <source>
        <dbReference type="Proteomes" id="UP001169760"/>
    </source>
</evidence>
<dbReference type="Proteomes" id="UP001169760">
    <property type="component" value="Unassembled WGS sequence"/>
</dbReference>
<feature type="transmembrane region" description="Helical" evidence="1">
    <location>
        <begin position="101"/>
        <end position="123"/>
    </location>
</feature>
<evidence type="ECO:0000256" key="1">
    <source>
        <dbReference type="SAM" id="Phobius"/>
    </source>
</evidence>
<keyword evidence="1" id="KW-0472">Membrane</keyword>
<name>A0AAW7X0H6_9GAMM</name>
<organism evidence="2 3">
    <name type="scientific">Saccharophagus degradans</name>
    <dbReference type="NCBI Taxonomy" id="86304"/>
    <lineage>
        <taxon>Bacteria</taxon>
        <taxon>Pseudomonadati</taxon>
        <taxon>Pseudomonadota</taxon>
        <taxon>Gammaproteobacteria</taxon>
        <taxon>Cellvibrionales</taxon>
        <taxon>Cellvibrionaceae</taxon>
        <taxon>Saccharophagus</taxon>
    </lineage>
</organism>
<reference evidence="2" key="1">
    <citation type="submission" date="2023-07" db="EMBL/GenBank/DDBJ databases">
        <title>Genome content predicts the carbon catabolic preferences of heterotrophic bacteria.</title>
        <authorList>
            <person name="Gralka M."/>
        </authorList>
    </citation>
    <scope>NUCLEOTIDE SEQUENCE</scope>
    <source>
        <strain evidence="2">I3M17_2</strain>
    </source>
</reference>
<accession>A0AAW7X0H6</accession>
<evidence type="ECO:0008006" key="4">
    <source>
        <dbReference type="Google" id="ProtNLM"/>
    </source>
</evidence>
<dbReference type="AlphaFoldDB" id="A0AAW7X0H6"/>
<sequence>MKQRAGGMGPLAYGVVWRLWAKNVLKVRIIFTSKNNWLGVFLSVFRLAVSGMGSNPVPLALFLVAVTLLIVFGYIKNRMLTTLESGLYPDKEGNTMGKVVVYGKIVIASVAELVVALGASLLASGGPLT</sequence>
<keyword evidence="1" id="KW-1133">Transmembrane helix</keyword>
<proteinExistence type="predicted"/>
<evidence type="ECO:0000313" key="2">
    <source>
        <dbReference type="EMBL" id="MDO6420845.1"/>
    </source>
</evidence>
<protein>
    <recommendedName>
        <fullName evidence="4">DUF202 domain-containing protein</fullName>
    </recommendedName>
</protein>
<dbReference type="EMBL" id="JAUOPB010000001">
    <property type="protein sequence ID" value="MDO6420845.1"/>
    <property type="molecule type" value="Genomic_DNA"/>
</dbReference>
<comment type="caution">
    <text evidence="2">The sequence shown here is derived from an EMBL/GenBank/DDBJ whole genome shotgun (WGS) entry which is preliminary data.</text>
</comment>
<gene>
    <name evidence="2" type="ORF">Q4521_00015</name>
</gene>
<feature type="transmembrane region" description="Helical" evidence="1">
    <location>
        <begin position="59"/>
        <end position="75"/>
    </location>
</feature>
<dbReference type="RefSeq" id="WP_303489914.1">
    <property type="nucleotide sequence ID" value="NZ_JAUOPB010000001.1"/>
</dbReference>
<keyword evidence="1" id="KW-0812">Transmembrane</keyword>
<feature type="transmembrane region" description="Helical" evidence="1">
    <location>
        <begin position="36"/>
        <end position="53"/>
    </location>
</feature>